<protein>
    <submittedName>
        <fullName evidence="12">ATP-dependent Lhr-like helicase</fullName>
    </submittedName>
</protein>
<dbReference type="InterPro" id="IPR052511">
    <property type="entry name" value="ATP-dep_Helicase"/>
</dbReference>
<keyword evidence="4 12" id="KW-0347">Helicase</keyword>
<dbReference type="InterPro" id="IPR011545">
    <property type="entry name" value="DEAD/DEAH_box_helicase_dom"/>
</dbReference>
<keyword evidence="13" id="KW-1185">Reference proteome</keyword>
<dbReference type="PANTHER" id="PTHR47962">
    <property type="entry name" value="ATP-DEPENDENT HELICASE LHR-RELATED-RELATED"/>
    <property type="match status" value="1"/>
</dbReference>
<dbReference type="Pfam" id="PF19306">
    <property type="entry name" value="WHD_Lhr"/>
    <property type="match status" value="1"/>
</dbReference>
<dbReference type="AlphaFoldDB" id="A0A2M9CS70"/>
<gene>
    <name evidence="12" type="ORF">BXY57_0316</name>
</gene>
<sequence length="825" mass="93544">MEAEQVLCQTAGFQQIERWMLDKGWQIADFQYQTWIHVLKGYSGLVQAPTGCGKTFAVFLPVVAQWINRHSSTSACSGLQLLWITPLRALANDLAHSMLQALYELGLPWKVGVRNGDTSPVMRQQQQKQMPEVLIITPESLHLLLTHARHPDYFRSLTMMVVDEWHELLGSKRGLLVSLACAYLQHLQTSVHHKHPTPIWALSATLAHPEDAMEALWGNPPPAKKIFIQAHIRKAIRIETIYPDNIETYPWAGHLGLKLVDKIIPLIRQSQSTLIFINTRGMAERWYQALLDAAPELAGTLALHHGSMNQELRHWVEEALHEGRLKAVICTSSLDLGVDFRPVDTVIQVGSPKSIARFLQRAGRSGHQPGAVSTIWFLPTHALELAEVAALKSAISHQQMEQARPVVMAFDVLIQFLTTLSIGTGFRAEEMLQVIRHTYAFHQITDEEWNWILGFLTHGGEALQHYDEFQKLVSENGYYRIAHRKMAMRHRLHIGTIVSDAMLKVKMLHGGYIGLIEEYFISRLKPGDHFVLAGKTLELVRIKDLTVWVRKSNAAQAWIPSWLGGRIPLSGPLAAELRQQLTAPDTSAEEIRFLRPLLSLQQEVSHLPGPDELLVEYIITRDGHHLFVYPFEGRQVHEAMASLLAYRIARQQPLTFSMAMNDYGFELLTDQPLTVDTSSIKQWFHPGSLQDDLLHSINATEMAKRKFRDIACIAGLVFQGYPGAPKLQRHLQSSTGLLFDVLREYDPANLLLKQALDEALLEQIDLLRIQNALHRIQHQQIILKTPAQLTPFSFPIKVDSLRESLSSEKLEDRVRRMLRQLHGTN</sequence>
<dbReference type="GO" id="GO:0003677">
    <property type="term" value="F:DNA binding"/>
    <property type="evidence" value="ECO:0007669"/>
    <property type="project" value="UniProtKB-KW"/>
</dbReference>
<keyword evidence="6" id="KW-0238">DNA-binding</keyword>
<dbReference type="OrthoDB" id="9815222at2"/>
<dbReference type="Pfam" id="PF00271">
    <property type="entry name" value="Helicase_C"/>
    <property type="match status" value="1"/>
</dbReference>
<dbReference type="CDD" id="cd18796">
    <property type="entry name" value="SF2_C_LHR"/>
    <property type="match status" value="1"/>
</dbReference>
<dbReference type="InterPro" id="IPR027417">
    <property type="entry name" value="P-loop_NTPase"/>
</dbReference>
<dbReference type="Gene3D" id="3.40.50.300">
    <property type="entry name" value="P-loop containing nucleotide triphosphate hydrolases"/>
    <property type="match status" value="2"/>
</dbReference>
<keyword evidence="1" id="KW-0547">Nucleotide-binding</keyword>
<dbReference type="InterPro" id="IPR001650">
    <property type="entry name" value="Helicase_C-like"/>
</dbReference>
<comment type="caution">
    <text evidence="12">The sequence shown here is derived from an EMBL/GenBank/DDBJ whole genome shotgun (WGS) entry which is preliminary data.</text>
</comment>
<dbReference type="InterPro" id="IPR045628">
    <property type="entry name" value="Lhr_WH_dom"/>
</dbReference>
<evidence type="ECO:0000256" key="9">
    <source>
        <dbReference type="ARBA" id="ARBA00093467"/>
    </source>
</evidence>
<evidence type="ECO:0000256" key="3">
    <source>
        <dbReference type="ARBA" id="ARBA00022801"/>
    </source>
</evidence>
<evidence type="ECO:0000256" key="4">
    <source>
        <dbReference type="ARBA" id="ARBA00022806"/>
    </source>
</evidence>
<evidence type="ECO:0000259" key="10">
    <source>
        <dbReference type="PROSITE" id="PS51192"/>
    </source>
</evidence>
<accession>A0A2M9CS70</accession>
<dbReference type="SMART" id="SM00490">
    <property type="entry name" value="HELICc"/>
    <property type="match status" value="1"/>
</dbReference>
<keyword evidence="2" id="KW-0227">DNA damage</keyword>
<dbReference type="PIRSF" id="PIRSF037307">
    <property type="entry name" value="Lhr-like_helic_prd"/>
    <property type="match status" value="1"/>
</dbReference>
<evidence type="ECO:0000313" key="12">
    <source>
        <dbReference type="EMBL" id="PJJ74754.1"/>
    </source>
</evidence>
<evidence type="ECO:0000256" key="8">
    <source>
        <dbReference type="ARBA" id="ARBA00023235"/>
    </source>
</evidence>
<evidence type="ECO:0000313" key="13">
    <source>
        <dbReference type="Proteomes" id="UP000230000"/>
    </source>
</evidence>
<evidence type="ECO:0000256" key="2">
    <source>
        <dbReference type="ARBA" id="ARBA00022763"/>
    </source>
</evidence>
<keyword evidence="7" id="KW-0234">DNA repair</keyword>
<dbReference type="Pfam" id="PF00270">
    <property type="entry name" value="DEAD"/>
    <property type="match status" value="1"/>
</dbReference>
<keyword evidence="8" id="KW-0413">Isomerase</keyword>
<dbReference type="NCBIfam" id="TIGR04121">
    <property type="entry name" value="DEXH_lig_assoc"/>
    <property type="match status" value="1"/>
</dbReference>
<proteinExistence type="inferred from homology"/>
<dbReference type="Pfam" id="PF08494">
    <property type="entry name" value="DEAD_assoc"/>
    <property type="match status" value="1"/>
</dbReference>
<evidence type="ECO:0000256" key="1">
    <source>
        <dbReference type="ARBA" id="ARBA00022741"/>
    </source>
</evidence>
<dbReference type="InterPro" id="IPR017170">
    <property type="entry name" value="Lhr-like"/>
</dbReference>
<keyword evidence="5" id="KW-0067">ATP-binding</keyword>
<dbReference type="SUPFAM" id="SSF52540">
    <property type="entry name" value="P-loop containing nucleoside triphosphate hydrolases"/>
    <property type="match status" value="1"/>
</dbReference>
<dbReference type="Proteomes" id="UP000230000">
    <property type="component" value="Unassembled WGS sequence"/>
</dbReference>
<evidence type="ECO:0000256" key="7">
    <source>
        <dbReference type="ARBA" id="ARBA00023204"/>
    </source>
</evidence>
<dbReference type="RefSeq" id="WP_100313450.1">
    <property type="nucleotide sequence ID" value="NZ_PGFG01000001.1"/>
</dbReference>
<evidence type="ECO:0000256" key="5">
    <source>
        <dbReference type="ARBA" id="ARBA00022840"/>
    </source>
</evidence>
<reference evidence="12 13" key="1">
    <citation type="submission" date="2017-11" db="EMBL/GenBank/DDBJ databases">
        <title>Genomic Encyclopedia of Archaeal and Bacterial Type Strains, Phase II (KMG-II): From Individual Species to Whole Genera.</title>
        <authorList>
            <person name="Goeker M."/>
        </authorList>
    </citation>
    <scope>NUCLEOTIDE SEQUENCE [LARGE SCALE GENOMIC DNA]</scope>
    <source>
        <strain evidence="12 13">DSM 27268</strain>
    </source>
</reference>
<keyword evidence="3" id="KW-0378">Hydrolase</keyword>
<dbReference type="GO" id="GO:0005524">
    <property type="term" value="F:ATP binding"/>
    <property type="evidence" value="ECO:0007669"/>
    <property type="project" value="UniProtKB-KW"/>
</dbReference>
<dbReference type="SMART" id="SM00487">
    <property type="entry name" value="DEXDc"/>
    <property type="match status" value="1"/>
</dbReference>
<dbReference type="InterPro" id="IPR014001">
    <property type="entry name" value="Helicase_ATP-bd"/>
</dbReference>
<feature type="domain" description="Helicase ATP-binding" evidence="10">
    <location>
        <begin position="35"/>
        <end position="224"/>
    </location>
</feature>
<dbReference type="InterPro" id="IPR026362">
    <property type="entry name" value="DEXH_lig_assoc"/>
</dbReference>
<feature type="domain" description="Helicase C-terminal" evidence="11">
    <location>
        <begin position="259"/>
        <end position="414"/>
    </location>
</feature>
<dbReference type="InterPro" id="IPR013701">
    <property type="entry name" value="Lhr-like_DEAD/DEAH_assoc"/>
</dbReference>
<evidence type="ECO:0000259" key="11">
    <source>
        <dbReference type="PROSITE" id="PS51194"/>
    </source>
</evidence>
<dbReference type="GO" id="GO:0006281">
    <property type="term" value="P:DNA repair"/>
    <property type="evidence" value="ECO:0007669"/>
    <property type="project" value="UniProtKB-KW"/>
</dbReference>
<dbReference type="GO" id="GO:0016887">
    <property type="term" value="F:ATP hydrolysis activity"/>
    <property type="evidence" value="ECO:0007669"/>
    <property type="project" value="TreeGrafter"/>
</dbReference>
<comment type="similarity">
    <text evidence="9">Belongs to the Lhr helicase family. Lhr-Core subfamily.</text>
</comment>
<dbReference type="PANTHER" id="PTHR47962:SF3">
    <property type="entry name" value="LARGE ATP-DEPENDENT HELICASE-RELATED PROTEIN"/>
    <property type="match status" value="1"/>
</dbReference>
<name>A0A2M9CS70_9BACT</name>
<dbReference type="PROSITE" id="PS51192">
    <property type="entry name" value="HELICASE_ATP_BIND_1"/>
    <property type="match status" value="1"/>
</dbReference>
<dbReference type="PROSITE" id="PS51194">
    <property type="entry name" value="HELICASE_CTER"/>
    <property type="match status" value="1"/>
</dbReference>
<organism evidence="12 13">
    <name type="scientific">Thermoflavifilum aggregans</name>
    <dbReference type="NCBI Taxonomy" id="454188"/>
    <lineage>
        <taxon>Bacteria</taxon>
        <taxon>Pseudomonadati</taxon>
        <taxon>Bacteroidota</taxon>
        <taxon>Chitinophagia</taxon>
        <taxon>Chitinophagales</taxon>
        <taxon>Chitinophagaceae</taxon>
        <taxon>Thermoflavifilum</taxon>
    </lineage>
</organism>
<evidence type="ECO:0000256" key="6">
    <source>
        <dbReference type="ARBA" id="ARBA00023125"/>
    </source>
</evidence>
<dbReference type="GO" id="GO:0004386">
    <property type="term" value="F:helicase activity"/>
    <property type="evidence" value="ECO:0007669"/>
    <property type="project" value="UniProtKB-KW"/>
</dbReference>
<dbReference type="EMBL" id="PGFG01000001">
    <property type="protein sequence ID" value="PJJ74754.1"/>
    <property type="molecule type" value="Genomic_DNA"/>
</dbReference>